<comment type="caution">
    <text evidence="2">The sequence shown here is derived from an EMBL/GenBank/DDBJ whole genome shotgun (WGS) entry which is preliminary data.</text>
</comment>
<gene>
    <name evidence="2" type="ORF">RF55_2851</name>
</gene>
<feature type="region of interest" description="Disordered" evidence="1">
    <location>
        <begin position="1"/>
        <end position="81"/>
    </location>
</feature>
<feature type="compositionally biased region" description="Polar residues" evidence="1">
    <location>
        <begin position="12"/>
        <end position="24"/>
    </location>
</feature>
<evidence type="ECO:0000256" key="1">
    <source>
        <dbReference type="SAM" id="MobiDB-lite"/>
    </source>
</evidence>
<keyword evidence="3" id="KW-1185">Reference proteome</keyword>
<protein>
    <submittedName>
        <fullName evidence="2">Bcl-6 corepressor</fullName>
    </submittedName>
</protein>
<organism evidence="2 3">
    <name type="scientific">Lasius niger</name>
    <name type="common">Black garden ant</name>
    <dbReference type="NCBI Taxonomy" id="67767"/>
    <lineage>
        <taxon>Eukaryota</taxon>
        <taxon>Metazoa</taxon>
        <taxon>Ecdysozoa</taxon>
        <taxon>Arthropoda</taxon>
        <taxon>Hexapoda</taxon>
        <taxon>Insecta</taxon>
        <taxon>Pterygota</taxon>
        <taxon>Neoptera</taxon>
        <taxon>Endopterygota</taxon>
        <taxon>Hymenoptera</taxon>
        <taxon>Apocrita</taxon>
        <taxon>Aculeata</taxon>
        <taxon>Formicoidea</taxon>
        <taxon>Formicidae</taxon>
        <taxon>Formicinae</taxon>
        <taxon>Lasius</taxon>
        <taxon>Lasius</taxon>
    </lineage>
</organism>
<dbReference type="STRING" id="67767.A0A0J7NWQ6"/>
<dbReference type="EMBL" id="LBMM01001136">
    <property type="protein sequence ID" value="KMQ96845.1"/>
    <property type="molecule type" value="Genomic_DNA"/>
</dbReference>
<name>A0A0J7NWQ6_LASNI</name>
<dbReference type="OrthoDB" id="3666223at2759"/>
<reference evidence="2 3" key="1">
    <citation type="submission" date="2015-04" db="EMBL/GenBank/DDBJ databases">
        <title>Lasius niger genome sequencing.</title>
        <authorList>
            <person name="Konorov E.A."/>
            <person name="Nikitin M.A."/>
            <person name="Kirill M.V."/>
            <person name="Chang P."/>
        </authorList>
    </citation>
    <scope>NUCLEOTIDE SEQUENCE [LARGE SCALE GENOMIC DNA]</scope>
    <source>
        <tissue evidence="2">Whole</tissue>
    </source>
</reference>
<dbReference type="PaxDb" id="67767-A0A0J7NWQ6"/>
<dbReference type="Proteomes" id="UP000036403">
    <property type="component" value="Unassembled WGS sequence"/>
</dbReference>
<evidence type="ECO:0000313" key="2">
    <source>
        <dbReference type="EMBL" id="KMQ96845.1"/>
    </source>
</evidence>
<accession>A0A0J7NWQ6</accession>
<feature type="compositionally biased region" description="Low complexity" evidence="1">
    <location>
        <begin position="26"/>
        <end position="40"/>
    </location>
</feature>
<sequence>MTTENYGYKEYSSYQNPASSSGGQTAPAAAMASSPSPSSAVRKRESPLDLSVKTVKTSADSTAQDDLEATSTDKHVSSSSLVDTSSAVIPVVVRL</sequence>
<evidence type="ECO:0000313" key="3">
    <source>
        <dbReference type="Proteomes" id="UP000036403"/>
    </source>
</evidence>
<proteinExistence type="predicted"/>
<dbReference type="AlphaFoldDB" id="A0A0J7NWQ6"/>